<dbReference type="InterPro" id="IPR001251">
    <property type="entry name" value="CRAL-TRIO_dom"/>
</dbReference>
<evidence type="ECO:0000313" key="2">
    <source>
        <dbReference type="EMBL" id="KAG8223119.1"/>
    </source>
</evidence>
<dbReference type="SUPFAM" id="SSF52087">
    <property type="entry name" value="CRAL/TRIO domain"/>
    <property type="match status" value="1"/>
</dbReference>
<dbReference type="OrthoDB" id="10051650at2759"/>
<dbReference type="Proteomes" id="UP000792457">
    <property type="component" value="Unassembled WGS sequence"/>
</dbReference>
<dbReference type="Gene3D" id="3.40.525.10">
    <property type="entry name" value="CRAL-TRIO lipid binding domain"/>
    <property type="match status" value="1"/>
</dbReference>
<reference evidence="2" key="2">
    <citation type="submission" date="2017-10" db="EMBL/GenBank/DDBJ databases">
        <title>Ladona fulva Genome sequencing and assembly.</title>
        <authorList>
            <person name="Murali S."/>
            <person name="Richards S."/>
            <person name="Bandaranaike D."/>
            <person name="Bellair M."/>
            <person name="Blankenburg K."/>
            <person name="Chao H."/>
            <person name="Dinh H."/>
            <person name="Doddapaneni H."/>
            <person name="Dugan-Rocha S."/>
            <person name="Elkadiri S."/>
            <person name="Gnanaolivu R."/>
            <person name="Hernandez B."/>
            <person name="Skinner E."/>
            <person name="Javaid M."/>
            <person name="Lee S."/>
            <person name="Li M."/>
            <person name="Ming W."/>
            <person name="Munidasa M."/>
            <person name="Muniz J."/>
            <person name="Nguyen L."/>
            <person name="Hughes D."/>
            <person name="Osuji N."/>
            <person name="Pu L.-L."/>
            <person name="Puazo M."/>
            <person name="Qu C."/>
            <person name="Quiroz J."/>
            <person name="Raj R."/>
            <person name="Weissenberger G."/>
            <person name="Xin Y."/>
            <person name="Zou X."/>
            <person name="Han Y."/>
            <person name="Worley K."/>
            <person name="Muzny D."/>
            <person name="Gibbs R."/>
        </authorList>
    </citation>
    <scope>NUCLEOTIDE SEQUENCE</scope>
    <source>
        <strain evidence="2">Sampled in the wild</strain>
    </source>
</reference>
<dbReference type="EMBL" id="KZ308153">
    <property type="protein sequence ID" value="KAG8223119.1"/>
    <property type="molecule type" value="Genomic_DNA"/>
</dbReference>
<keyword evidence="3" id="KW-1185">Reference proteome</keyword>
<dbReference type="InterPro" id="IPR036273">
    <property type="entry name" value="CRAL/TRIO_N_dom_sf"/>
</dbReference>
<proteinExistence type="predicted"/>
<gene>
    <name evidence="2" type="ORF">J437_LFUL000540</name>
</gene>
<dbReference type="GO" id="GO:0016020">
    <property type="term" value="C:membrane"/>
    <property type="evidence" value="ECO:0007669"/>
    <property type="project" value="TreeGrafter"/>
</dbReference>
<dbReference type="AlphaFoldDB" id="A0A8K0JVJ2"/>
<dbReference type="InterPro" id="IPR036865">
    <property type="entry name" value="CRAL-TRIO_dom_sf"/>
</dbReference>
<evidence type="ECO:0000259" key="1">
    <source>
        <dbReference type="Pfam" id="PF00650"/>
    </source>
</evidence>
<accession>A0A8K0JVJ2</accession>
<reference evidence="2" key="1">
    <citation type="submission" date="2013-04" db="EMBL/GenBank/DDBJ databases">
        <authorList>
            <person name="Qu J."/>
            <person name="Murali S.C."/>
            <person name="Bandaranaike D."/>
            <person name="Bellair M."/>
            <person name="Blankenburg K."/>
            <person name="Chao H."/>
            <person name="Dinh H."/>
            <person name="Doddapaneni H."/>
            <person name="Downs B."/>
            <person name="Dugan-Rocha S."/>
            <person name="Elkadiri S."/>
            <person name="Gnanaolivu R.D."/>
            <person name="Hernandez B."/>
            <person name="Javaid M."/>
            <person name="Jayaseelan J.C."/>
            <person name="Lee S."/>
            <person name="Li M."/>
            <person name="Ming W."/>
            <person name="Munidasa M."/>
            <person name="Muniz J."/>
            <person name="Nguyen L."/>
            <person name="Ongeri F."/>
            <person name="Osuji N."/>
            <person name="Pu L.-L."/>
            <person name="Puazo M."/>
            <person name="Qu C."/>
            <person name="Quiroz J."/>
            <person name="Raj R."/>
            <person name="Weissenberger G."/>
            <person name="Xin Y."/>
            <person name="Zou X."/>
            <person name="Han Y."/>
            <person name="Richards S."/>
            <person name="Worley K."/>
            <person name="Muzny D."/>
            <person name="Gibbs R."/>
        </authorList>
    </citation>
    <scope>NUCLEOTIDE SEQUENCE</scope>
    <source>
        <strain evidence="2">Sampled in the wild</strain>
    </source>
</reference>
<name>A0A8K0JVJ2_LADFU</name>
<feature type="domain" description="CRAL-TRIO" evidence="1">
    <location>
        <begin position="80"/>
        <end position="162"/>
    </location>
</feature>
<sequence length="164" mass="18755">MEYFTRMATKEFLEAVNRIRGRRSVSPVSWGTAVRFLWARKWDVGRAVALHEVHEATRRREGLTCFHPGREPLHSELRTGKFTILPTRDVSGAAIAVFTARYHSPAVSSHQTTLQGVVYQLDVALESIDTQRSGLIFIYDMTESKYSNFDYDLSQKILTMLKSD</sequence>
<protein>
    <recommendedName>
        <fullName evidence="1">CRAL-TRIO domain-containing protein</fullName>
    </recommendedName>
</protein>
<dbReference type="GO" id="GO:1902936">
    <property type="term" value="F:phosphatidylinositol bisphosphate binding"/>
    <property type="evidence" value="ECO:0007669"/>
    <property type="project" value="TreeGrafter"/>
</dbReference>
<dbReference type="Pfam" id="PF00650">
    <property type="entry name" value="CRAL_TRIO"/>
    <property type="match status" value="1"/>
</dbReference>
<evidence type="ECO:0000313" key="3">
    <source>
        <dbReference type="Proteomes" id="UP000792457"/>
    </source>
</evidence>
<dbReference type="PANTHER" id="PTHR10174:SF208">
    <property type="entry name" value="CRAL-TRIO DOMAIN-CONTAINING PROTEIN DDB_G0278031"/>
    <property type="match status" value="1"/>
</dbReference>
<comment type="caution">
    <text evidence="2">The sequence shown here is derived from an EMBL/GenBank/DDBJ whole genome shotgun (WGS) entry which is preliminary data.</text>
</comment>
<dbReference type="SUPFAM" id="SSF46938">
    <property type="entry name" value="CRAL/TRIO N-terminal domain"/>
    <property type="match status" value="1"/>
</dbReference>
<organism evidence="2 3">
    <name type="scientific">Ladona fulva</name>
    <name type="common">Scarce chaser dragonfly</name>
    <name type="synonym">Libellula fulva</name>
    <dbReference type="NCBI Taxonomy" id="123851"/>
    <lineage>
        <taxon>Eukaryota</taxon>
        <taxon>Metazoa</taxon>
        <taxon>Ecdysozoa</taxon>
        <taxon>Arthropoda</taxon>
        <taxon>Hexapoda</taxon>
        <taxon>Insecta</taxon>
        <taxon>Pterygota</taxon>
        <taxon>Palaeoptera</taxon>
        <taxon>Odonata</taxon>
        <taxon>Epiprocta</taxon>
        <taxon>Anisoptera</taxon>
        <taxon>Libelluloidea</taxon>
        <taxon>Libellulidae</taxon>
        <taxon>Ladona</taxon>
    </lineage>
</organism>
<dbReference type="PANTHER" id="PTHR10174">
    <property type="entry name" value="ALPHA-TOCOPHEROL TRANSFER PROTEIN-RELATED"/>
    <property type="match status" value="1"/>
</dbReference>